<accession>A0ABT9ADU6</accession>
<feature type="signal peptide" evidence="1">
    <location>
        <begin position="1"/>
        <end position="23"/>
    </location>
</feature>
<reference evidence="2" key="1">
    <citation type="submission" date="2023-07" db="EMBL/GenBank/DDBJ databases">
        <authorList>
            <person name="Kim M.K."/>
        </authorList>
    </citation>
    <scope>NUCLEOTIDE SEQUENCE</scope>
    <source>
        <strain evidence="2">M29</strain>
    </source>
</reference>
<sequence length="125" mass="13233">MRGSVFIIVMLALLSACSSGSGAKPTKEDIAAALKKVWVVPGNNMSPAVTVAINDILIGDSEEANGADIVNGIPRDALVTAAKIDFTATTHYTNSNNDVRRIMTAAVYKDKFGEWAVMNNGCVYP</sequence>
<gene>
    <name evidence="2" type="ORF">Q5H92_16790</name>
</gene>
<dbReference type="EMBL" id="JAUQSX010000009">
    <property type="protein sequence ID" value="MDO7848024.1"/>
    <property type="molecule type" value="Genomic_DNA"/>
</dbReference>
<protein>
    <recommendedName>
        <fullName evidence="4">Lipoprotein</fullName>
    </recommendedName>
</protein>
<dbReference type="PROSITE" id="PS51257">
    <property type="entry name" value="PROKAR_LIPOPROTEIN"/>
    <property type="match status" value="1"/>
</dbReference>
<comment type="caution">
    <text evidence="2">The sequence shown here is derived from an EMBL/GenBank/DDBJ whole genome shotgun (WGS) entry which is preliminary data.</text>
</comment>
<feature type="chain" id="PRO_5046744816" description="Lipoprotein" evidence="1">
    <location>
        <begin position="24"/>
        <end position="125"/>
    </location>
</feature>
<keyword evidence="3" id="KW-1185">Reference proteome</keyword>
<evidence type="ECO:0000313" key="2">
    <source>
        <dbReference type="EMBL" id="MDO7848024.1"/>
    </source>
</evidence>
<proteinExistence type="predicted"/>
<dbReference type="RefSeq" id="WP_305012708.1">
    <property type="nucleotide sequence ID" value="NZ_JAUQSX010000009.1"/>
</dbReference>
<evidence type="ECO:0000256" key="1">
    <source>
        <dbReference type="SAM" id="SignalP"/>
    </source>
</evidence>
<keyword evidence="1" id="KW-0732">Signal</keyword>
<organism evidence="2 3">
    <name type="scientific">Hymenobacter mellowenesis</name>
    <dbReference type="NCBI Taxonomy" id="3063995"/>
    <lineage>
        <taxon>Bacteria</taxon>
        <taxon>Pseudomonadati</taxon>
        <taxon>Bacteroidota</taxon>
        <taxon>Cytophagia</taxon>
        <taxon>Cytophagales</taxon>
        <taxon>Hymenobacteraceae</taxon>
        <taxon>Hymenobacter</taxon>
    </lineage>
</organism>
<evidence type="ECO:0000313" key="3">
    <source>
        <dbReference type="Proteomes" id="UP001167796"/>
    </source>
</evidence>
<evidence type="ECO:0008006" key="4">
    <source>
        <dbReference type="Google" id="ProtNLM"/>
    </source>
</evidence>
<name>A0ABT9ADU6_9BACT</name>
<dbReference type="Proteomes" id="UP001167796">
    <property type="component" value="Unassembled WGS sequence"/>
</dbReference>